<sequence length="442" mass="49635">MNIAVGVIEETSDQELISTTGTVISDELPSSLSDSLRHEYKEPLKQSPAMLHTLDFSNAQNNDKGEKCVQHMESQPKNHLELHDIKSERIQQARKKHGCCCCQFCMLILKCTGILCYVFCCPPVPEMIIRKLAFHPLRKGKTYLVCGTDAHGNLVRTNNAKKASKFLALKFEVQHLIEGPPISMEGVEISIIKTRRGSYLPILRISNNFATDESKDMVILFSQPNSSDLGSYFQPYGLNFKDISQLLKTDFYAYDYSGYGISTGTSSEKNIYADIETAYKHISESQGPHVRVNSEFATFAKDQWGNQLSSFQIALLGYSIGTVPTIYMASKHPPNLCGIVLLAPLASGLRLYAEANRTCCMDRFLKAPEVNVPVLACHGCMDNVIPKKHSEVLVERFPRAVTPFYVEQANHLTIFSRQNLSVFFRIRYFLSHETDPLQAEVV</sequence>
<dbReference type="GO" id="GO:0010008">
    <property type="term" value="C:endosome membrane"/>
    <property type="evidence" value="ECO:0007669"/>
    <property type="project" value="TreeGrafter"/>
</dbReference>
<name>A0A1I7VR50_LOALO</name>
<evidence type="ECO:0000313" key="2">
    <source>
        <dbReference type="WBParaSite" id="EN70_5366"/>
    </source>
</evidence>
<evidence type="ECO:0000313" key="1">
    <source>
        <dbReference type="Proteomes" id="UP000095285"/>
    </source>
</evidence>
<organism evidence="1 2">
    <name type="scientific">Loa loa</name>
    <name type="common">Eye worm</name>
    <name type="synonym">Filaria loa</name>
    <dbReference type="NCBI Taxonomy" id="7209"/>
    <lineage>
        <taxon>Eukaryota</taxon>
        <taxon>Metazoa</taxon>
        <taxon>Ecdysozoa</taxon>
        <taxon>Nematoda</taxon>
        <taxon>Chromadorea</taxon>
        <taxon>Rhabditida</taxon>
        <taxon>Spirurina</taxon>
        <taxon>Spiruromorpha</taxon>
        <taxon>Filarioidea</taxon>
        <taxon>Onchocercidae</taxon>
        <taxon>Loa</taxon>
    </lineage>
</organism>
<dbReference type="PANTHER" id="PTHR12277:SF39">
    <property type="entry name" value="SERINE AMINOPEPTIDASE S33 DOMAIN-CONTAINING PROTEIN"/>
    <property type="match status" value="1"/>
</dbReference>
<reference evidence="1" key="1">
    <citation type="submission" date="2012-04" db="EMBL/GenBank/DDBJ databases">
        <title>The Genome Sequence of Loa loa.</title>
        <authorList>
            <consortium name="The Broad Institute Genome Sequencing Platform"/>
            <consortium name="Broad Institute Genome Sequencing Center for Infectious Disease"/>
            <person name="Nutman T.B."/>
            <person name="Fink D.L."/>
            <person name="Russ C."/>
            <person name="Young S."/>
            <person name="Zeng Q."/>
            <person name="Gargeya S."/>
            <person name="Alvarado L."/>
            <person name="Berlin A."/>
            <person name="Chapman S.B."/>
            <person name="Chen Z."/>
            <person name="Freedman E."/>
            <person name="Gellesch M."/>
            <person name="Goldberg J."/>
            <person name="Griggs A."/>
            <person name="Gujja S."/>
            <person name="Heilman E.R."/>
            <person name="Heiman D."/>
            <person name="Howarth C."/>
            <person name="Mehta T."/>
            <person name="Neiman D."/>
            <person name="Pearson M."/>
            <person name="Roberts A."/>
            <person name="Saif S."/>
            <person name="Shea T."/>
            <person name="Shenoy N."/>
            <person name="Sisk P."/>
            <person name="Stolte C."/>
            <person name="Sykes S."/>
            <person name="White J."/>
            <person name="Yandava C."/>
            <person name="Haas B."/>
            <person name="Henn M.R."/>
            <person name="Nusbaum C."/>
            <person name="Birren B."/>
        </authorList>
    </citation>
    <scope>NUCLEOTIDE SEQUENCE [LARGE SCALE GENOMIC DNA]</scope>
</reference>
<keyword evidence="1" id="KW-1185">Reference proteome</keyword>
<dbReference type="WBParaSite" id="EN70_5366">
    <property type="protein sequence ID" value="EN70_5366"/>
    <property type="gene ID" value="EN70_5366"/>
</dbReference>
<proteinExistence type="predicted"/>
<protein>
    <submittedName>
        <fullName evidence="2">Hydrolase_4 domain-containing protein</fullName>
    </submittedName>
</protein>
<dbReference type="PANTHER" id="PTHR12277">
    <property type="entry name" value="ALPHA/BETA HYDROLASE DOMAIN-CONTAINING PROTEIN"/>
    <property type="match status" value="1"/>
</dbReference>
<accession>A0A1I7VR50</accession>
<dbReference type="SUPFAM" id="SSF53474">
    <property type="entry name" value="alpha/beta-Hydrolases"/>
    <property type="match status" value="1"/>
</dbReference>
<dbReference type="AlphaFoldDB" id="A0A1I7VR50"/>
<dbReference type="GO" id="GO:0008474">
    <property type="term" value="F:palmitoyl-(protein) hydrolase activity"/>
    <property type="evidence" value="ECO:0007669"/>
    <property type="project" value="TreeGrafter"/>
</dbReference>
<dbReference type="Gene3D" id="3.40.50.1820">
    <property type="entry name" value="alpha/beta hydrolase"/>
    <property type="match status" value="1"/>
</dbReference>
<dbReference type="Proteomes" id="UP000095285">
    <property type="component" value="Unassembled WGS sequence"/>
</dbReference>
<reference evidence="2" key="2">
    <citation type="submission" date="2016-11" db="UniProtKB">
        <authorList>
            <consortium name="WormBaseParasite"/>
        </authorList>
    </citation>
    <scope>IDENTIFICATION</scope>
</reference>
<dbReference type="InterPro" id="IPR029058">
    <property type="entry name" value="AB_hydrolase_fold"/>
</dbReference>
<dbReference type="GO" id="GO:0005886">
    <property type="term" value="C:plasma membrane"/>
    <property type="evidence" value="ECO:0007669"/>
    <property type="project" value="TreeGrafter"/>
</dbReference>